<proteinExistence type="predicted"/>
<keyword evidence="1" id="KW-0472">Membrane</keyword>
<dbReference type="Proteomes" id="UP000076858">
    <property type="component" value="Unassembled WGS sequence"/>
</dbReference>
<dbReference type="EMBL" id="LRGB01026675">
    <property type="protein sequence ID" value="KZR95937.1"/>
    <property type="molecule type" value="Genomic_DNA"/>
</dbReference>
<keyword evidence="1" id="KW-0812">Transmembrane</keyword>
<name>A0A164DMG3_9CRUS</name>
<keyword evidence="3" id="KW-1185">Reference proteome</keyword>
<gene>
    <name evidence="2" type="ORF">APZ42_010001</name>
</gene>
<evidence type="ECO:0000313" key="2">
    <source>
        <dbReference type="EMBL" id="KZR95937.1"/>
    </source>
</evidence>
<organism evidence="2 3">
    <name type="scientific">Daphnia magna</name>
    <dbReference type="NCBI Taxonomy" id="35525"/>
    <lineage>
        <taxon>Eukaryota</taxon>
        <taxon>Metazoa</taxon>
        <taxon>Ecdysozoa</taxon>
        <taxon>Arthropoda</taxon>
        <taxon>Crustacea</taxon>
        <taxon>Branchiopoda</taxon>
        <taxon>Diplostraca</taxon>
        <taxon>Cladocera</taxon>
        <taxon>Anomopoda</taxon>
        <taxon>Daphniidae</taxon>
        <taxon>Daphnia</taxon>
    </lineage>
</organism>
<keyword evidence="1" id="KW-1133">Transmembrane helix</keyword>
<evidence type="ECO:0000256" key="1">
    <source>
        <dbReference type="SAM" id="Phobius"/>
    </source>
</evidence>
<evidence type="ECO:0000313" key="3">
    <source>
        <dbReference type="Proteomes" id="UP000076858"/>
    </source>
</evidence>
<dbReference type="AlphaFoldDB" id="A0A164DMG3"/>
<feature type="transmembrane region" description="Helical" evidence="1">
    <location>
        <begin position="30"/>
        <end position="45"/>
    </location>
</feature>
<reference evidence="2 3" key="1">
    <citation type="submission" date="2016-03" db="EMBL/GenBank/DDBJ databases">
        <title>EvidentialGene: Evidence-directed Construction of Genes on Genomes.</title>
        <authorList>
            <person name="Gilbert D.G."/>
            <person name="Choi J.-H."/>
            <person name="Mockaitis K."/>
            <person name="Colbourne J."/>
            <person name="Pfrender M."/>
        </authorList>
    </citation>
    <scope>NUCLEOTIDE SEQUENCE [LARGE SCALE GENOMIC DNA]</scope>
    <source>
        <strain evidence="2 3">Xinb3</strain>
        <tissue evidence="2">Complete organism</tissue>
    </source>
</reference>
<accession>A0A164DMG3</accession>
<comment type="caution">
    <text evidence="2">The sequence shown here is derived from an EMBL/GenBank/DDBJ whole genome shotgun (WGS) entry which is preliminary data.</text>
</comment>
<sequence>MVFKLMVFALMSSSSSSLLALVFSSSPSSWKLAFLVVCFVLFCIVV</sequence>
<protein>
    <submittedName>
        <fullName evidence="2">Uncharacterized protein</fullName>
    </submittedName>
</protein>